<gene>
    <name evidence="2" type="ORF">FHW37_102343</name>
</gene>
<proteinExistence type="predicted"/>
<keyword evidence="3" id="KW-1185">Reference proteome</keyword>
<evidence type="ECO:0000313" key="3">
    <source>
        <dbReference type="Proteomes" id="UP000320653"/>
    </source>
</evidence>
<keyword evidence="1" id="KW-0233">DNA recombination</keyword>
<accession>A0A561R257</accession>
<dbReference type="GO" id="GO:0015074">
    <property type="term" value="P:DNA integration"/>
    <property type="evidence" value="ECO:0007669"/>
    <property type="project" value="InterPro"/>
</dbReference>
<sequence length="702" mass="80031">MSSRKGRRLEPSANHLKPDTVLLVTKVTPHSFWFDSWWYEDNSLGGGKSLQINWFKGFSTDELQDPRCKALIDSARRFVGAMRYPLLAKSRATRTVFRQKARRLLDLVTWMYRNAVWTFADLTPEIADWYKSDLLEAGPTGIEGDGEEEEQDSDLEFENDRDEISVSKLFVRLRVLVDIFELSQEFESFPELRLPAHPFRGQSVTSLAESLAISSDGWIPRIPDEVFNPLMQAALNWIDVYSKDILFAQDEYFRVMDSRRKYTGHNYGEFVDAALLNVRFDSCGQLTYQWRPPLLPTVARRKGDALPSDATRGPTSQLRDLIEHLEAAGLGSVQAITGIRISEALHAKAEPRQPNGWPACLIQRASRSGLYDLFYLSSHIFKGERDDQGTPFEWLLGVRPAGTQFLPIAARGILILDKLFLPWRDRFQCDYLVMSLGKGGGLPHSAPAHMKPLTDRQASNLKRFMKQVEVPEEFVDWNVTSHQFRKTFCQDIVRINPRALPAIQEHYGHASAYITDEAYTGNDATMLKLIDDVATREAAKIMLDRVYGKLPLGGKLADVIDARETVIRKLLDGLDTYERRLSALANALSVEGIMIFTSDYLDCLFRPDHAMCHYDFLGYFDKNATRPLRAYRTKKNCSVCQNGVINGYHTPYWEEEYRFNEHVRRANEEIGDLRTAAVAASRAAQARSVLRKCGRWPIHDAN</sequence>
<evidence type="ECO:0008006" key="4">
    <source>
        <dbReference type="Google" id="ProtNLM"/>
    </source>
</evidence>
<dbReference type="GO" id="GO:0003677">
    <property type="term" value="F:DNA binding"/>
    <property type="evidence" value="ECO:0007669"/>
    <property type="project" value="InterPro"/>
</dbReference>
<organism evidence="2 3">
    <name type="scientific">Neorhizobium alkalisoli</name>
    <dbReference type="NCBI Taxonomy" id="528178"/>
    <lineage>
        <taxon>Bacteria</taxon>
        <taxon>Pseudomonadati</taxon>
        <taxon>Pseudomonadota</taxon>
        <taxon>Alphaproteobacteria</taxon>
        <taxon>Hyphomicrobiales</taxon>
        <taxon>Rhizobiaceae</taxon>
        <taxon>Rhizobium/Agrobacterium group</taxon>
        <taxon>Neorhizobium</taxon>
    </lineage>
</organism>
<dbReference type="EMBL" id="VIWP01000002">
    <property type="protein sequence ID" value="TWF56705.1"/>
    <property type="molecule type" value="Genomic_DNA"/>
</dbReference>
<protein>
    <recommendedName>
        <fullName evidence="4">Phage integrase family protein</fullName>
    </recommendedName>
</protein>
<reference evidence="2 3" key="1">
    <citation type="submission" date="2019-06" db="EMBL/GenBank/DDBJ databases">
        <title>Sorghum-associated microbial communities from plants grown in Nebraska, USA.</title>
        <authorList>
            <person name="Schachtman D."/>
        </authorList>
    </citation>
    <scope>NUCLEOTIDE SEQUENCE [LARGE SCALE GENOMIC DNA]</scope>
    <source>
        <strain evidence="2 3">1225</strain>
    </source>
</reference>
<dbReference type="InterPro" id="IPR013762">
    <property type="entry name" value="Integrase-like_cat_sf"/>
</dbReference>
<dbReference type="InterPro" id="IPR011010">
    <property type="entry name" value="DNA_brk_join_enz"/>
</dbReference>
<dbReference type="GO" id="GO:0006310">
    <property type="term" value="P:DNA recombination"/>
    <property type="evidence" value="ECO:0007669"/>
    <property type="project" value="UniProtKB-KW"/>
</dbReference>
<dbReference type="Proteomes" id="UP000320653">
    <property type="component" value="Unassembled WGS sequence"/>
</dbReference>
<evidence type="ECO:0000313" key="2">
    <source>
        <dbReference type="EMBL" id="TWF56705.1"/>
    </source>
</evidence>
<name>A0A561R257_9HYPH</name>
<dbReference type="AlphaFoldDB" id="A0A561R257"/>
<evidence type="ECO:0000256" key="1">
    <source>
        <dbReference type="ARBA" id="ARBA00023172"/>
    </source>
</evidence>
<dbReference type="Gene3D" id="1.10.443.10">
    <property type="entry name" value="Intergrase catalytic core"/>
    <property type="match status" value="1"/>
</dbReference>
<dbReference type="SUPFAM" id="SSF56349">
    <property type="entry name" value="DNA breaking-rejoining enzymes"/>
    <property type="match status" value="1"/>
</dbReference>
<comment type="caution">
    <text evidence="2">The sequence shown here is derived from an EMBL/GenBank/DDBJ whole genome shotgun (WGS) entry which is preliminary data.</text>
</comment>